<keyword evidence="3" id="KW-1185">Reference proteome</keyword>
<dbReference type="RefSeq" id="XP_008075257.1">
    <property type="nucleotide sequence ID" value="XM_008077066.1"/>
</dbReference>
<reference evidence="2" key="1">
    <citation type="submission" date="2011-03" db="EMBL/GenBank/DDBJ databases">
        <title>The Genome Sequence of Vavraia culicis strain floridensis.</title>
        <authorList>
            <consortium name="The Broad Institute Genome Sequencing Platform"/>
            <person name="Cuomo C."/>
            <person name="Becnel J."/>
            <person name="Sanscrainte N."/>
            <person name="Young S.K."/>
            <person name="Zeng Q."/>
            <person name="Gargeya S."/>
            <person name="Fitzgerald M."/>
            <person name="Haas B."/>
            <person name="Abouelleil A."/>
            <person name="Alvarado L."/>
            <person name="Arachchi H.M."/>
            <person name="Berlin A."/>
            <person name="Chapman S.B."/>
            <person name="Gearin G."/>
            <person name="Goldberg J."/>
            <person name="Griggs A."/>
            <person name="Gujja S."/>
            <person name="Hansen M."/>
            <person name="Heiman D."/>
            <person name="Howarth C."/>
            <person name="Larimer J."/>
            <person name="Lui A."/>
            <person name="MacDonald P.J.P."/>
            <person name="McCowen C."/>
            <person name="Montmayeur A."/>
            <person name="Murphy C."/>
            <person name="Neiman D."/>
            <person name="Pearson M."/>
            <person name="Priest M."/>
            <person name="Roberts A."/>
            <person name="Saif S."/>
            <person name="Shea T."/>
            <person name="Sisk P."/>
            <person name="Stolte C."/>
            <person name="Sykes S."/>
            <person name="Wortman J."/>
            <person name="Nusbaum C."/>
            <person name="Birren B."/>
        </authorList>
    </citation>
    <scope>NUCLEOTIDE SEQUENCE</scope>
    <source>
        <strain evidence="2">Floridensis</strain>
    </source>
</reference>
<protein>
    <submittedName>
        <fullName evidence="2">Uncharacterized protein</fullName>
    </submittedName>
</protein>
<dbReference type="GeneID" id="19880111"/>
<reference evidence="3" key="2">
    <citation type="submission" date="2011-03" db="EMBL/GenBank/DDBJ databases">
        <title>The genome sequence of Vavraia culicis strain floridensis.</title>
        <authorList>
            <consortium name="The Broad Institute Genome Sequencing Platform"/>
            <person name="Cuomo C."/>
            <person name="Becnel J."/>
            <person name="Sanscrainte N."/>
            <person name="Young S.K."/>
            <person name="Zeng Q."/>
            <person name="Gargeya S."/>
            <person name="Fitzgerald M."/>
            <person name="Haas B."/>
            <person name="Abouelleil A."/>
            <person name="Alvarado L."/>
            <person name="Arachchi H.M."/>
            <person name="Berlin A."/>
            <person name="Chapman S.B."/>
            <person name="Gearin G."/>
            <person name="Goldberg J."/>
            <person name="Griggs A."/>
            <person name="Gujja S."/>
            <person name="Hansen M."/>
            <person name="Heiman D."/>
            <person name="Howarth C."/>
            <person name="Larimer J."/>
            <person name="Lui A."/>
            <person name="MacDonald P.J.P."/>
            <person name="McCowen C."/>
            <person name="Montmayeur A."/>
            <person name="Murphy C."/>
            <person name="Neiman D."/>
            <person name="Pearson M."/>
            <person name="Priest M."/>
            <person name="Roberts A."/>
            <person name="Saif S."/>
            <person name="Shea T."/>
            <person name="Sisk P."/>
            <person name="Stolte C."/>
            <person name="Sykes S."/>
            <person name="Wortman J."/>
            <person name="Nusbaum C."/>
            <person name="Birren B."/>
        </authorList>
    </citation>
    <scope>NUCLEOTIDE SEQUENCE [LARGE SCALE GENOMIC DNA]</scope>
    <source>
        <strain evidence="3">floridensis</strain>
    </source>
</reference>
<dbReference type="RefSeq" id="XP_008075252.1">
    <property type="nucleotide sequence ID" value="XM_008077061.1"/>
</dbReference>
<dbReference type="EMBL" id="GL877453">
    <property type="protein sequence ID" value="ELA46275.1"/>
    <property type="molecule type" value="Genomic_DNA"/>
</dbReference>
<dbReference type="GeneID" id="19880106"/>
<evidence type="ECO:0000313" key="1">
    <source>
        <dbReference type="EMBL" id="ELA46275.1"/>
    </source>
</evidence>
<proteinExistence type="predicted"/>
<accession>L2GT51</accession>
<dbReference type="AlphaFoldDB" id="L2GT51"/>
<evidence type="ECO:0000313" key="2">
    <source>
        <dbReference type="EMBL" id="ELA46280.1"/>
    </source>
</evidence>
<gene>
    <name evidence="1" type="ORF">VCUG_02242</name>
    <name evidence="2" type="ORF">VCUG_02247</name>
</gene>
<organism evidence="2 3">
    <name type="scientific">Vavraia culicis (isolate floridensis)</name>
    <name type="common">Microsporidian parasite</name>
    <dbReference type="NCBI Taxonomy" id="948595"/>
    <lineage>
        <taxon>Eukaryota</taxon>
        <taxon>Fungi</taxon>
        <taxon>Fungi incertae sedis</taxon>
        <taxon>Microsporidia</taxon>
        <taxon>Pleistophoridae</taxon>
        <taxon>Vavraia</taxon>
    </lineage>
</organism>
<dbReference type="VEuPathDB" id="MicrosporidiaDB:VCUG_02247"/>
<dbReference type="OMA" id="NSEQTYS"/>
<sequence>MPDYVLTPPEKKHALIKLNEYPRTNPNKSFDPSVEQTTPQTLFTPLLRVCNVELTKRIITSTVTEVETSGKAEAVPWLRKFAFDMGNRVAKDENIRMRELDKIRKPIDYNQFYLESFVSVDEGLEGCTSYDFVPGDEKYMIFDFDERNFAVKEMKDFVLEYPSRVVIDRNGEEAEYGCNANDMSNYVLVEVKDDRAYYYLLKNSLKLKRLKTHHNSSEQS</sequence>
<evidence type="ECO:0000313" key="3">
    <source>
        <dbReference type="Proteomes" id="UP000011081"/>
    </source>
</evidence>
<dbReference type="HOGENOM" id="CLU_1256893_0_0_1"/>
<dbReference type="EMBL" id="GL877453">
    <property type="protein sequence ID" value="ELA46280.1"/>
    <property type="molecule type" value="Genomic_DNA"/>
</dbReference>
<dbReference type="Proteomes" id="UP000011081">
    <property type="component" value="Unassembled WGS sequence"/>
</dbReference>
<reference evidence="2" key="3">
    <citation type="submission" date="2011-03" db="EMBL/GenBank/DDBJ databases">
        <authorList>
            <consortium name="The Broad Institute Genome Sequencing Platform"/>
            <consortium name="The Broad Institute Genome Sequencing Center for Infectious Disease"/>
            <person name="Cuomo C."/>
            <person name="Becnel J."/>
            <person name="Sanscrainte N."/>
            <person name="Young S.K."/>
            <person name="Zeng Q."/>
            <person name="Gargeya S."/>
            <person name="Fitzgerald M."/>
            <person name="Haas B."/>
            <person name="Abouelleil A."/>
            <person name="Alvarado L."/>
            <person name="Arachchi H.M."/>
            <person name="Berlin A."/>
            <person name="Brown A."/>
            <person name="Chapman S.B."/>
            <person name="Chen Z."/>
            <person name="Dunbar C."/>
            <person name="Freedman E."/>
            <person name="Gearin G."/>
            <person name="Gellesch M."/>
            <person name="Goldberg J."/>
            <person name="Griggs A."/>
            <person name="Gujja S."/>
            <person name="Heilman E.R."/>
            <person name="Heiman D."/>
            <person name="Howarth C."/>
            <person name="Larson L."/>
            <person name="Lui A."/>
            <person name="MacDonald P.J.P."/>
            <person name="Mehta T."/>
            <person name="Montmayeur A."/>
            <person name="Murphy C."/>
            <person name="Neiman D."/>
            <person name="Pearson M."/>
            <person name="Priest M."/>
            <person name="Roberts A."/>
            <person name="Saif S."/>
            <person name="Shea T."/>
            <person name="Shenoy N."/>
            <person name="Sisk P."/>
            <person name="Stolte C."/>
            <person name="Sykes S."/>
            <person name="White J."/>
            <person name="Yandava C."/>
            <person name="Wortman J."/>
            <person name="Nusbaum C."/>
            <person name="Birren B."/>
        </authorList>
    </citation>
    <scope>NUCLEOTIDE SEQUENCE</scope>
    <source>
        <strain evidence="2">Floridensis</strain>
    </source>
</reference>
<dbReference type="VEuPathDB" id="MicrosporidiaDB:VCUG_02242"/>
<name>L2GT51_VAVCU</name>